<dbReference type="SMART" id="SM00365">
    <property type="entry name" value="LRR_SD22"/>
    <property type="match status" value="6"/>
</dbReference>
<evidence type="ECO:0000256" key="1">
    <source>
        <dbReference type="ARBA" id="ARBA00022614"/>
    </source>
</evidence>
<name>A0AAX6ELR3_IRIPA</name>
<feature type="region of interest" description="Disordered" evidence="3">
    <location>
        <begin position="1"/>
        <end position="21"/>
    </location>
</feature>
<evidence type="ECO:0000256" key="3">
    <source>
        <dbReference type="SAM" id="MobiDB-lite"/>
    </source>
</evidence>
<evidence type="ECO:0000313" key="5">
    <source>
        <dbReference type="Proteomes" id="UP001140949"/>
    </source>
</evidence>
<dbReference type="SUPFAM" id="SSF52058">
    <property type="entry name" value="L domain-like"/>
    <property type="match status" value="1"/>
</dbReference>
<dbReference type="InterPro" id="IPR032675">
    <property type="entry name" value="LRR_dom_sf"/>
</dbReference>
<dbReference type="InterPro" id="IPR001611">
    <property type="entry name" value="Leu-rich_rpt"/>
</dbReference>
<dbReference type="EMBL" id="JANAVB010035620">
    <property type="protein sequence ID" value="KAJ6804984.1"/>
    <property type="molecule type" value="Genomic_DNA"/>
</dbReference>
<reference evidence="4" key="2">
    <citation type="submission" date="2023-04" db="EMBL/GenBank/DDBJ databases">
        <authorList>
            <person name="Bruccoleri R.E."/>
            <person name="Oakeley E.J."/>
            <person name="Faust A.-M."/>
            <person name="Dessus-Babus S."/>
            <person name="Altorfer M."/>
            <person name="Burckhardt D."/>
            <person name="Oertli M."/>
            <person name="Naumann U."/>
            <person name="Petersen F."/>
            <person name="Wong J."/>
        </authorList>
    </citation>
    <scope>NUCLEOTIDE SEQUENCE</scope>
    <source>
        <strain evidence="4">GSM-AAB239-AS_SAM_17_03QT</strain>
        <tissue evidence="4">Leaf</tissue>
    </source>
</reference>
<evidence type="ECO:0000256" key="2">
    <source>
        <dbReference type="ARBA" id="ARBA00022737"/>
    </source>
</evidence>
<gene>
    <name evidence="4" type="ORF">M6B38_181345</name>
</gene>
<reference evidence="4" key="1">
    <citation type="journal article" date="2023" name="GigaByte">
        <title>Genome assembly of the bearded iris, Iris pallida Lam.</title>
        <authorList>
            <person name="Bruccoleri R.E."/>
            <person name="Oakeley E.J."/>
            <person name="Faust A.M.E."/>
            <person name="Altorfer M."/>
            <person name="Dessus-Babus S."/>
            <person name="Burckhardt D."/>
            <person name="Oertli M."/>
            <person name="Naumann U."/>
            <person name="Petersen F."/>
            <person name="Wong J."/>
        </authorList>
    </citation>
    <scope>NUCLEOTIDE SEQUENCE</scope>
    <source>
        <strain evidence="4">GSM-AAB239-AS_SAM_17_03QT</strain>
    </source>
</reference>
<dbReference type="GO" id="GO:0005737">
    <property type="term" value="C:cytoplasm"/>
    <property type="evidence" value="ECO:0007669"/>
    <property type="project" value="TreeGrafter"/>
</dbReference>
<protein>
    <submittedName>
        <fullName evidence="4">Protein phosphatase 1 regulatory subunit pprA</fullName>
    </submittedName>
</protein>
<dbReference type="PANTHER" id="PTHR15454:SF56">
    <property type="entry name" value="PROTEIN PHOSPHATASE 1 REGULATORY SUBUNIT 7-RELATED"/>
    <property type="match status" value="1"/>
</dbReference>
<dbReference type="PANTHER" id="PTHR15454">
    <property type="entry name" value="NISCHARIN RELATED"/>
    <property type="match status" value="1"/>
</dbReference>
<dbReference type="FunFam" id="3.80.10.10:FF:000579">
    <property type="entry name" value="Protein phosphatase 1 regulatory subunit 7"/>
    <property type="match status" value="1"/>
</dbReference>
<evidence type="ECO:0000313" key="4">
    <source>
        <dbReference type="EMBL" id="KAJ6804984.1"/>
    </source>
</evidence>
<organism evidence="4 5">
    <name type="scientific">Iris pallida</name>
    <name type="common">Sweet iris</name>
    <dbReference type="NCBI Taxonomy" id="29817"/>
    <lineage>
        <taxon>Eukaryota</taxon>
        <taxon>Viridiplantae</taxon>
        <taxon>Streptophyta</taxon>
        <taxon>Embryophyta</taxon>
        <taxon>Tracheophyta</taxon>
        <taxon>Spermatophyta</taxon>
        <taxon>Magnoliopsida</taxon>
        <taxon>Liliopsida</taxon>
        <taxon>Asparagales</taxon>
        <taxon>Iridaceae</taxon>
        <taxon>Iridoideae</taxon>
        <taxon>Irideae</taxon>
        <taxon>Iris</taxon>
    </lineage>
</organism>
<feature type="compositionally biased region" description="Basic and acidic residues" evidence="3">
    <location>
        <begin position="1"/>
        <end position="12"/>
    </location>
</feature>
<accession>A0AAX6ELR3</accession>
<keyword evidence="2" id="KW-0677">Repeat</keyword>
<keyword evidence="1" id="KW-0433">Leucine-rich repeat</keyword>
<keyword evidence="5" id="KW-1185">Reference proteome</keyword>
<dbReference type="Proteomes" id="UP001140949">
    <property type="component" value="Unassembled WGS sequence"/>
</dbReference>
<comment type="caution">
    <text evidence="4">The sequence shown here is derived from an EMBL/GenBank/DDBJ whole genome shotgun (WGS) entry which is preliminary data.</text>
</comment>
<dbReference type="PROSITE" id="PS51450">
    <property type="entry name" value="LRR"/>
    <property type="match status" value="2"/>
</dbReference>
<dbReference type="Gene3D" id="3.80.10.10">
    <property type="entry name" value="Ribonuclease Inhibitor"/>
    <property type="match status" value="2"/>
</dbReference>
<sequence>MEESNEKEREEGAVAAAEDESSGRYLDLTSFQLHDLGEVEIPEGLVELDLTSNRLSSLDPRIGILSGLRKLSLRQNLFQDDGIEPISTWDAISGLQELVLRDNRLTKIPDVGIFKSLLVFDVSFNEISSMNGVSKVSNTLKELYVSKNEVSKIEEIEHLHALQILELGSNRLRASDGELTNIDKFTRAVARTKPHQGCELVRVKMYQKIKPAE</sequence>
<proteinExistence type="predicted"/>
<dbReference type="AlphaFoldDB" id="A0AAX6ELR3"/>